<dbReference type="InterPro" id="IPR023801">
    <property type="entry name" value="His_deacetylse_dom"/>
</dbReference>
<dbReference type="AlphaFoldDB" id="A0A2B7WUD0"/>
<dbReference type="Pfam" id="PF00850">
    <property type="entry name" value="Hist_deacetyl"/>
    <property type="match status" value="1"/>
</dbReference>
<feature type="compositionally biased region" description="Low complexity" evidence="1">
    <location>
        <begin position="1018"/>
        <end position="1032"/>
    </location>
</feature>
<feature type="compositionally biased region" description="Low complexity" evidence="1">
    <location>
        <begin position="50"/>
        <end position="66"/>
    </location>
</feature>
<dbReference type="Proteomes" id="UP000224634">
    <property type="component" value="Unassembled WGS sequence"/>
</dbReference>
<feature type="compositionally biased region" description="Low complexity" evidence="1">
    <location>
        <begin position="129"/>
        <end position="161"/>
    </location>
</feature>
<dbReference type="STRING" id="1447883.A0A2B7WUD0"/>
<feature type="compositionally biased region" description="Polar residues" evidence="1">
    <location>
        <begin position="952"/>
        <end position="975"/>
    </location>
</feature>
<feature type="compositionally biased region" description="Basic and acidic residues" evidence="1">
    <location>
        <begin position="998"/>
        <end position="1015"/>
    </location>
</feature>
<feature type="region of interest" description="Disordered" evidence="1">
    <location>
        <begin position="1"/>
        <end position="173"/>
    </location>
</feature>
<feature type="region of interest" description="Disordered" evidence="1">
    <location>
        <begin position="1174"/>
        <end position="1196"/>
    </location>
</feature>
<dbReference type="GO" id="GO:0010468">
    <property type="term" value="P:regulation of gene expression"/>
    <property type="evidence" value="ECO:0007669"/>
    <property type="project" value="UniProtKB-ARBA"/>
</dbReference>
<dbReference type="InterPro" id="IPR023696">
    <property type="entry name" value="Ureohydrolase_dom_sf"/>
</dbReference>
<dbReference type="SUPFAM" id="SSF52768">
    <property type="entry name" value="Arginase/deacetylase"/>
    <property type="match status" value="1"/>
</dbReference>
<feature type="region of interest" description="Disordered" evidence="1">
    <location>
        <begin position="998"/>
        <end position="1045"/>
    </location>
</feature>
<dbReference type="PANTHER" id="PTHR47558">
    <property type="entry name" value="HISTONE DEACETYLASE HOS3"/>
    <property type="match status" value="1"/>
</dbReference>
<reference evidence="3 4" key="1">
    <citation type="submission" date="2017-10" db="EMBL/GenBank/DDBJ databases">
        <title>Comparative genomics in systemic dimorphic fungi from Ajellomycetaceae.</title>
        <authorList>
            <person name="Munoz J.F."/>
            <person name="Mcewen J.G."/>
            <person name="Clay O.K."/>
            <person name="Cuomo C.A."/>
        </authorList>
    </citation>
    <scope>NUCLEOTIDE SEQUENCE [LARGE SCALE GENOMIC DNA]</scope>
    <source>
        <strain evidence="3 4">UAMH7299</strain>
    </source>
</reference>
<sequence length="1196" mass="129227">MDQSQFQSSMRRQQTAMGQGAPDASSTNNEHHDLVSSLDRLSLATGTVAPLSTSSPSLSPRQSPSRYLDSRNPSYLHHDSTSVGPLSSYPRPPRKTPSTSSLRDDRRSSSHSLQKRASVSSLRSVHNASSISSPRPSLSRRSSSNMLSSQMRPKSPFIPEAYSPPPPPTASSIAADHFSKEVALHQSADLQSRTLVILQDSCYGHRYSRPRTSKTGLELIVERPERLHASVLGLATAYVRVGRRYDDGQFAPHPDLDLRSLPIPPFQIRKTTRSMPLSAPAVTHVHGTKWMDELRIMCEAAESRLALNGKELIRPSSSSSGKDDGSAPKLHEGDLYLCPESLSAFEGALGGVCEAVDAVFGSTSTRRAFVCIRPPGHHCSSNLPSGFCWLNNVHVGIAHAAMTHGLTHAAIIDFDLHHGDGSQSIAWEQNSKAIAASRNAAHYKKTAIGYFSLHDINSYPCEGGDETKVRNASVCIDDAHGQSIWNVHLEPWKTTGEFWQLYNSKYIILLEKTRAFLRLHNLRLLNSANSAPPKAAIFLSAGFDASEFEGEGMQRHKVNVPTDFYARFTRDIVQLAEEEGLGADGRIISVLEGGYSNRALASGVMGHLSGMADTRSASEAADQQTNRLASEMFNRLGLVDGNGHHNYQAHEQPVEESTAFDSEWWSPTNLKELETLAYPPPPIAARNTREKGPPTFASPTQSSSAKAIAASTGRRLSVYGGDSMYIPPPLPEVDWATAAFELSKTLIPTDRQTMSWQHSDLKAEATRTRRDRHSTATATDFQQADRKQGMQLRERKPKAPSPEAETKLRSSTASSRPPSRAKRRTTIASVSDLPDSSDIPPLPEDRTQDLSVVVTSGSRRRSVVSNAPSVAGSVSTGNNRNRAPDVPSRSSSKSQSTTSSRTAPASAGTKSADALAVKKSRAMGTPTAVAATRSSPRKNNPPTQRPAAPRSLSAQSRSVSGMQGRSSSGEIPNTRNEQDVDSLAARVNKLNIKLRLPSPEEHAARERRVAEEQRKVVRSSTKSQKRTSTVQKIGAKSATSGPTKLTLKMSKSPEATMPPAQDIPLPSSDPIMHDEYDTPGANVTMDANNIPTTLGLSSPTSTVTPVSQGLASAPGYPSLRTVSPPFTPASVPSATQLQPQITVMSPPPPPYSACHSRDKLPVFTATSAIPFAPANQNVSMTVPSEERSPTDTTRTP</sequence>
<dbReference type="OrthoDB" id="5232919at2759"/>
<dbReference type="PANTHER" id="PTHR47558:SF1">
    <property type="entry name" value="HISTONE DEACETYLASE HOS3"/>
    <property type="match status" value="1"/>
</dbReference>
<evidence type="ECO:0000313" key="4">
    <source>
        <dbReference type="Proteomes" id="UP000224634"/>
    </source>
</evidence>
<feature type="compositionally biased region" description="Low complexity" evidence="1">
    <location>
        <begin position="829"/>
        <end position="839"/>
    </location>
</feature>
<name>A0A2B7WUD0_POLH7</name>
<feature type="compositionally biased region" description="Basic and acidic residues" evidence="1">
    <location>
        <begin position="783"/>
        <end position="794"/>
    </location>
</feature>
<feature type="compositionally biased region" description="Polar residues" evidence="1">
    <location>
        <begin position="115"/>
        <end position="128"/>
    </location>
</feature>
<dbReference type="Gene3D" id="3.40.800.20">
    <property type="entry name" value="Histone deacetylase domain"/>
    <property type="match status" value="1"/>
</dbReference>
<comment type="caution">
    <text evidence="3">The sequence shown here is derived from an EMBL/GenBank/DDBJ whole genome shotgun (WGS) entry which is preliminary data.</text>
</comment>
<proteinExistence type="predicted"/>
<feature type="domain" description="Histone deacetylase" evidence="2">
    <location>
        <begin position="275"/>
        <end position="609"/>
    </location>
</feature>
<dbReference type="CDD" id="cd09998">
    <property type="entry name" value="HDAC_Hos3"/>
    <property type="match status" value="1"/>
</dbReference>
<feature type="region of interest" description="Disordered" evidence="1">
    <location>
        <begin position="756"/>
        <end position="981"/>
    </location>
</feature>
<evidence type="ECO:0000256" key="1">
    <source>
        <dbReference type="SAM" id="MobiDB-lite"/>
    </source>
</evidence>
<organism evidence="3 4">
    <name type="scientific">Polytolypa hystricis (strain UAMH7299)</name>
    <dbReference type="NCBI Taxonomy" id="1447883"/>
    <lineage>
        <taxon>Eukaryota</taxon>
        <taxon>Fungi</taxon>
        <taxon>Dikarya</taxon>
        <taxon>Ascomycota</taxon>
        <taxon>Pezizomycotina</taxon>
        <taxon>Eurotiomycetes</taxon>
        <taxon>Eurotiomycetidae</taxon>
        <taxon>Onygenales</taxon>
        <taxon>Onygenales incertae sedis</taxon>
        <taxon>Polytolypa</taxon>
    </lineage>
</organism>
<feature type="compositionally biased region" description="Low complexity" evidence="1">
    <location>
        <begin position="888"/>
        <end position="907"/>
    </location>
</feature>
<dbReference type="InterPro" id="IPR037138">
    <property type="entry name" value="His_deacetylse_dom_sf"/>
</dbReference>
<feature type="compositionally biased region" description="Low complexity" evidence="1">
    <location>
        <begin position="1"/>
        <end position="14"/>
    </location>
</feature>
<dbReference type="PRINTS" id="PR01270">
    <property type="entry name" value="HDASUPER"/>
</dbReference>
<evidence type="ECO:0000313" key="3">
    <source>
        <dbReference type="EMBL" id="PGH00200.1"/>
    </source>
</evidence>
<feature type="compositionally biased region" description="Polar residues" evidence="1">
    <location>
        <begin position="866"/>
        <end position="881"/>
    </location>
</feature>
<keyword evidence="4" id="KW-1185">Reference proteome</keyword>
<dbReference type="FunFam" id="3.40.800.20:FF:000011">
    <property type="entry name" value="Histone deacetylase HOS3"/>
    <property type="match status" value="1"/>
</dbReference>
<accession>A0A2B7WUD0</accession>
<feature type="compositionally biased region" description="Basic and acidic residues" evidence="1">
    <location>
        <begin position="759"/>
        <end position="768"/>
    </location>
</feature>
<feature type="compositionally biased region" description="Low complexity" evidence="1">
    <location>
        <begin position="809"/>
        <end position="818"/>
    </location>
</feature>
<dbReference type="InterPro" id="IPR000286">
    <property type="entry name" value="HDACs"/>
</dbReference>
<protein>
    <recommendedName>
        <fullName evidence="2">Histone deacetylase domain-containing protein</fullName>
    </recommendedName>
</protein>
<evidence type="ECO:0000259" key="2">
    <source>
        <dbReference type="Pfam" id="PF00850"/>
    </source>
</evidence>
<feature type="compositionally biased region" description="Polar residues" evidence="1">
    <location>
        <begin position="932"/>
        <end position="942"/>
    </location>
</feature>
<dbReference type="GO" id="GO:0005634">
    <property type="term" value="C:nucleus"/>
    <property type="evidence" value="ECO:0007669"/>
    <property type="project" value="TreeGrafter"/>
</dbReference>
<dbReference type="InterPro" id="IPR053244">
    <property type="entry name" value="HDAC_HD_type_1"/>
</dbReference>
<dbReference type="EMBL" id="PDNA01000257">
    <property type="protein sequence ID" value="PGH00200.1"/>
    <property type="molecule type" value="Genomic_DNA"/>
</dbReference>
<dbReference type="GO" id="GO:0004407">
    <property type="term" value="F:histone deacetylase activity"/>
    <property type="evidence" value="ECO:0007669"/>
    <property type="project" value="TreeGrafter"/>
</dbReference>
<gene>
    <name evidence="3" type="ORF">AJ80_09208</name>
</gene>